<organism evidence="2 3">
    <name type="scientific">Nyssa sinensis</name>
    <dbReference type="NCBI Taxonomy" id="561372"/>
    <lineage>
        <taxon>Eukaryota</taxon>
        <taxon>Viridiplantae</taxon>
        <taxon>Streptophyta</taxon>
        <taxon>Embryophyta</taxon>
        <taxon>Tracheophyta</taxon>
        <taxon>Spermatophyta</taxon>
        <taxon>Magnoliopsida</taxon>
        <taxon>eudicotyledons</taxon>
        <taxon>Gunneridae</taxon>
        <taxon>Pentapetalae</taxon>
        <taxon>asterids</taxon>
        <taxon>Cornales</taxon>
        <taxon>Nyssaceae</taxon>
        <taxon>Nyssa</taxon>
    </lineage>
</organism>
<feature type="region of interest" description="Disordered" evidence="1">
    <location>
        <begin position="1"/>
        <end position="30"/>
    </location>
</feature>
<sequence length="88" mass="9820">METKATDSKAVMTGHKTLSTIEKSRSGHQPLRFRGFHPGVNPDRPILLQVEPPGVQLGVKNELKSLGHRKIEVDNNTPNHDVTFDVIR</sequence>
<evidence type="ECO:0000313" key="3">
    <source>
        <dbReference type="Proteomes" id="UP000325577"/>
    </source>
</evidence>
<reference evidence="2 3" key="1">
    <citation type="submission" date="2019-09" db="EMBL/GenBank/DDBJ databases">
        <title>A chromosome-level genome assembly of the Chinese tupelo Nyssa sinensis.</title>
        <authorList>
            <person name="Yang X."/>
            <person name="Kang M."/>
            <person name="Yang Y."/>
            <person name="Xiong H."/>
            <person name="Wang M."/>
            <person name="Zhang Z."/>
            <person name="Wang Z."/>
            <person name="Wu H."/>
            <person name="Ma T."/>
            <person name="Liu J."/>
            <person name="Xi Z."/>
        </authorList>
    </citation>
    <scope>NUCLEOTIDE SEQUENCE [LARGE SCALE GENOMIC DNA]</scope>
    <source>
        <strain evidence="2">J267</strain>
        <tissue evidence="2">Leaf</tissue>
    </source>
</reference>
<gene>
    <name evidence="2" type="ORF">F0562_029203</name>
</gene>
<dbReference type="OrthoDB" id="1546605at2759"/>
<proteinExistence type="predicted"/>
<accession>A0A5J5B0E4</accession>
<protein>
    <submittedName>
        <fullName evidence="2">Uncharacterized protein</fullName>
    </submittedName>
</protein>
<evidence type="ECO:0000313" key="2">
    <source>
        <dbReference type="EMBL" id="KAA8536725.1"/>
    </source>
</evidence>
<dbReference type="AlphaFoldDB" id="A0A5J5B0E4"/>
<evidence type="ECO:0000256" key="1">
    <source>
        <dbReference type="SAM" id="MobiDB-lite"/>
    </source>
</evidence>
<name>A0A5J5B0E4_9ASTE</name>
<dbReference type="Proteomes" id="UP000325577">
    <property type="component" value="Linkage Group LG16"/>
</dbReference>
<keyword evidence="3" id="KW-1185">Reference proteome</keyword>
<dbReference type="EMBL" id="CM018039">
    <property type="protein sequence ID" value="KAA8536725.1"/>
    <property type="molecule type" value="Genomic_DNA"/>
</dbReference>